<evidence type="ECO:0000313" key="2">
    <source>
        <dbReference type="EMBL" id="CAE8732797.1"/>
    </source>
</evidence>
<dbReference type="EMBL" id="CAJNNV010026698">
    <property type="protein sequence ID" value="CAE8618831.1"/>
    <property type="molecule type" value="Genomic_DNA"/>
</dbReference>
<organism evidence="2 3">
    <name type="scientific">Polarella glacialis</name>
    <name type="common">Dinoflagellate</name>
    <dbReference type="NCBI Taxonomy" id="89957"/>
    <lineage>
        <taxon>Eukaryota</taxon>
        <taxon>Sar</taxon>
        <taxon>Alveolata</taxon>
        <taxon>Dinophyceae</taxon>
        <taxon>Suessiales</taxon>
        <taxon>Suessiaceae</taxon>
        <taxon>Polarella</taxon>
    </lineage>
</organism>
<reference evidence="2" key="1">
    <citation type="submission" date="2021-02" db="EMBL/GenBank/DDBJ databases">
        <authorList>
            <person name="Dougan E. K."/>
            <person name="Rhodes N."/>
            <person name="Thang M."/>
            <person name="Chan C."/>
        </authorList>
    </citation>
    <scope>NUCLEOTIDE SEQUENCE</scope>
</reference>
<accession>A0A813LTS8</accession>
<gene>
    <name evidence="1" type="ORF">PGLA1383_LOCUS36428</name>
    <name evidence="2" type="ORF">PGLA2088_LOCUS46560</name>
</gene>
<dbReference type="AlphaFoldDB" id="A0A813LTS8"/>
<protein>
    <submittedName>
        <fullName evidence="2">Uncharacterized protein</fullName>
    </submittedName>
</protein>
<sequence>MLGTAPLRQEGHLAQAAFAKCPCSAEASELQARLEVELSNGRVVSADCKRKQHVRHFISGLFFLRARVEHAWPRWMFPPRSARSQLDIHVYFIFCSVKV</sequence>
<dbReference type="Proteomes" id="UP000654075">
    <property type="component" value="Unassembled WGS sequence"/>
</dbReference>
<dbReference type="Proteomes" id="UP000626109">
    <property type="component" value="Unassembled WGS sequence"/>
</dbReference>
<evidence type="ECO:0000313" key="3">
    <source>
        <dbReference type="Proteomes" id="UP000626109"/>
    </source>
</evidence>
<proteinExistence type="predicted"/>
<dbReference type="EMBL" id="CAJNNW010036238">
    <property type="protein sequence ID" value="CAE8732797.1"/>
    <property type="molecule type" value="Genomic_DNA"/>
</dbReference>
<comment type="caution">
    <text evidence="2">The sequence shown here is derived from an EMBL/GenBank/DDBJ whole genome shotgun (WGS) entry which is preliminary data.</text>
</comment>
<evidence type="ECO:0000313" key="4">
    <source>
        <dbReference type="Proteomes" id="UP000654075"/>
    </source>
</evidence>
<name>A0A813LTS8_POLGL</name>
<keyword evidence="4" id="KW-1185">Reference proteome</keyword>
<evidence type="ECO:0000313" key="1">
    <source>
        <dbReference type="EMBL" id="CAE8618831.1"/>
    </source>
</evidence>